<dbReference type="GO" id="GO:0005819">
    <property type="term" value="C:spindle"/>
    <property type="evidence" value="ECO:0007669"/>
    <property type="project" value="TreeGrafter"/>
</dbReference>
<feature type="region of interest" description="Disordered" evidence="1">
    <location>
        <begin position="163"/>
        <end position="188"/>
    </location>
</feature>
<feature type="region of interest" description="Disordered" evidence="1">
    <location>
        <begin position="1"/>
        <end position="66"/>
    </location>
</feature>
<sequence length="438" mass="47267">MGIVCLKKKKTTTPRDGAVGSWLVSSDEPGVPIPGAMRRSSSSSSSTRRTGRAAGRRDTGSALLAPPGAVGAEAEAEALPGVVGVVGTCPGMCPSNEFALRQRLRRLHRLELGPSPERLPDPERAVKEYSRPAAGKPPPRPDELRPPAVLLATAAHLLQLAGQDGEEDDDDDEEDDGGQEGVPTVSAADRGAFVADRLRALRLDLTLQRLSGPPAAAVLEHAVAALLHAGHRLSAEPPSRFDAQLHRAQLQETLGALRRAYRHGEGARLPRQPGFQALFLLYNLGSAEALWQILQLPKEIRNAPELRTAMAIHSAFLERNFARFFRLAGALPYLPSCALHPHLGSARRLALMIFSHGFSARNCRYPLPHLAQLLATDDLEEMAELCRAHGLAVTEGCVHFQKGAFKDAGPQAPRPSRLLVGRKRGKASLLELLEKMCH</sequence>
<evidence type="ECO:0000256" key="1">
    <source>
        <dbReference type="SAM" id="MobiDB-lite"/>
    </source>
</evidence>
<dbReference type="InterPro" id="IPR045107">
    <property type="entry name" value="SAC3/GANP/THP3"/>
</dbReference>
<dbReference type="OrthoDB" id="264795at2759"/>
<feature type="compositionally biased region" description="Acidic residues" evidence="1">
    <location>
        <begin position="164"/>
        <end position="178"/>
    </location>
</feature>
<reference evidence="3" key="1">
    <citation type="journal article" date="2023" name="DNA Res.">
        <title>Chromosome-level genome assembly of Phrynocephalus forsythii using third-generation DNA sequencing and Hi-C analysis.</title>
        <authorList>
            <person name="Qi Y."/>
            <person name="Zhao W."/>
            <person name="Zhao Y."/>
            <person name="Niu C."/>
            <person name="Cao S."/>
            <person name="Zhang Y."/>
        </authorList>
    </citation>
    <scope>NUCLEOTIDE SEQUENCE</scope>
    <source>
        <tissue evidence="3">Muscle</tissue>
    </source>
</reference>
<name>A0A9Q0X9N6_9SAUR</name>
<gene>
    <name evidence="3" type="ORF">JRQ81_009119</name>
</gene>
<dbReference type="Gene3D" id="1.25.40.990">
    <property type="match status" value="1"/>
</dbReference>
<dbReference type="PANTHER" id="PTHR12436">
    <property type="entry name" value="80 KDA MCM3-ASSOCIATED PROTEIN"/>
    <property type="match status" value="1"/>
</dbReference>
<evidence type="ECO:0000313" key="3">
    <source>
        <dbReference type="EMBL" id="KAJ7307136.1"/>
    </source>
</evidence>
<accession>A0A9Q0X9N6</accession>
<dbReference type="Pfam" id="PF03399">
    <property type="entry name" value="SAC3_GANP"/>
    <property type="match status" value="1"/>
</dbReference>
<comment type="caution">
    <text evidence="3">The sequence shown here is derived from an EMBL/GenBank/DDBJ whole genome shotgun (WGS) entry which is preliminary data.</text>
</comment>
<organism evidence="3 4">
    <name type="scientific">Phrynocephalus forsythii</name>
    <dbReference type="NCBI Taxonomy" id="171643"/>
    <lineage>
        <taxon>Eukaryota</taxon>
        <taxon>Metazoa</taxon>
        <taxon>Chordata</taxon>
        <taxon>Craniata</taxon>
        <taxon>Vertebrata</taxon>
        <taxon>Euteleostomi</taxon>
        <taxon>Lepidosauria</taxon>
        <taxon>Squamata</taxon>
        <taxon>Bifurcata</taxon>
        <taxon>Unidentata</taxon>
        <taxon>Episquamata</taxon>
        <taxon>Toxicofera</taxon>
        <taxon>Iguania</taxon>
        <taxon>Acrodonta</taxon>
        <taxon>Agamidae</taxon>
        <taxon>Agaminae</taxon>
        <taxon>Phrynocephalus</taxon>
    </lineage>
</organism>
<dbReference type="GO" id="GO:0051298">
    <property type="term" value="P:centrosome duplication"/>
    <property type="evidence" value="ECO:0007669"/>
    <property type="project" value="TreeGrafter"/>
</dbReference>
<proteinExistence type="predicted"/>
<feature type="compositionally biased region" description="Basic and acidic residues" evidence="1">
    <location>
        <begin position="118"/>
        <end position="130"/>
    </location>
</feature>
<dbReference type="EMBL" id="JAPFRF010000019">
    <property type="protein sequence ID" value="KAJ7307136.1"/>
    <property type="molecule type" value="Genomic_DNA"/>
</dbReference>
<dbReference type="GO" id="GO:0051225">
    <property type="term" value="P:spindle assembly"/>
    <property type="evidence" value="ECO:0007669"/>
    <property type="project" value="TreeGrafter"/>
</dbReference>
<dbReference type="GO" id="GO:0005634">
    <property type="term" value="C:nucleus"/>
    <property type="evidence" value="ECO:0007669"/>
    <property type="project" value="TreeGrafter"/>
</dbReference>
<evidence type="ECO:0000259" key="2">
    <source>
        <dbReference type="Pfam" id="PF03399"/>
    </source>
</evidence>
<dbReference type="PANTHER" id="PTHR12436:SF38">
    <property type="entry name" value="SAC3 DOMAIN-CONTAINING PROTEIN 1"/>
    <property type="match status" value="1"/>
</dbReference>
<feature type="domain" description="SAC3/GANP/THP3 conserved" evidence="2">
    <location>
        <begin position="92"/>
        <end position="394"/>
    </location>
</feature>
<protein>
    <recommendedName>
        <fullName evidence="2">SAC3/GANP/THP3 conserved domain-containing protein</fullName>
    </recommendedName>
</protein>
<dbReference type="Proteomes" id="UP001142489">
    <property type="component" value="Unassembled WGS sequence"/>
</dbReference>
<feature type="compositionally biased region" description="Low complexity" evidence="1">
    <location>
        <begin position="38"/>
        <end position="48"/>
    </location>
</feature>
<dbReference type="GO" id="GO:0005813">
    <property type="term" value="C:centrosome"/>
    <property type="evidence" value="ECO:0007669"/>
    <property type="project" value="TreeGrafter"/>
</dbReference>
<dbReference type="InterPro" id="IPR005062">
    <property type="entry name" value="SAC3/GANP/THP3_conserved"/>
</dbReference>
<dbReference type="AlphaFoldDB" id="A0A9Q0X9N6"/>
<feature type="compositionally biased region" description="Basic residues" evidence="1">
    <location>
        <begin position="1"/>
        <end position="12"/>
    </location>
</feature>
<keyword evidence="4" id="KW-1185">Reference proteome</keyword>
<evidence type="ECO:0000313" key="4">
    <source>
        <dbReference type="Proteomes" id="UP001142489"/>
    </source>
</evidence>
<feature type="region of interest" description="Disordered" evidence="1">
    <location>
        <begin position="111"/>
        <end position="145"/>
    </location>
</feature>